<name>A0A9W6Y7Z5_9STRA</name>
<dbReference type="EMBL" id="BSXT01003637">
    <property type="protein sequence ID" value="GMF54941.1"/>
    <property type="molecule type" value="Genomic_DNA"/>
</dbReference>
<evidence type="ECO:0000256" key="1">
    <source>
        <dbReference type="SAM" id="MobiDB-lite"/>
    </source>
</evidence>
<dbReference type="AlphaFoldDB" id="A0A9W6Y7Z5"/>
<evidence type="ECO:0000313" key="2">
    <source>
        <dbReference type="EMBL" id="GMF54941.1"/>
    </source>
</evidence>
<evidence type="ECO:0000313" key="3">
    <source>
        <dbReference type="Proteomes" id="UP001165121"/>
    </source>
</evidence>
<protein>
    <submittedName>
        <fullName evidence="2">Unnamed protein product</fullName>
    </submittedName>
</protein>
<dbReference type="Proteomes" id="UP001165121">
    <property type="component" value="Unassembled WGS sequence"/>
</dbReference>
<accession>A0A9W6Y7Z5</accession>
<sequence>MVPKISSVLGFHEREQLHKNPSILAYTGDVGQNYLDLGGAYGDPESEQDMPTQTLPRSRTSTEKERATTSSRLSLLSFRLRRARTAVATRAKRLHVRESTRQAINQLRKTIVKRPSARANQPTQPVPAAHQHSNQCDNDHFSSSHCSSDYFTDAGNAGFECMYAEVNLGTDKEFRHSSQDVAASKASRLSKLLPARPWMKSSKPKRRFSDELY</sequence>
<feature type="region of interest" description="Disordered" evidence="1">
    <location>
        <begin position="114"/>
        <end position="139"/>
    </location>
</feature>
<gene>
    <name evidence="2" type="ORF">Pfra01_002300400</name>
</gene>
<reference evidence="2" key="1">
    <citation type="submission" date="2023-04" db="EMBL/GenBank/DDBJ databases">
        <title>Phytophthora fragariaefolia NBRC 109709.</title>
        <authorList>
            <person name="Ichikawa N."/>
            <person name="Sato H."/>
            <person name="Tonouchi N."/>
        </authorList>
    </citation>
    <scope>NUCLEOTIDE SEQUENCE</scope>
    <source>
        <strain evidence="2">NBRC 109709</strain>
    </source>
</reference>
<dbReference type="OrthoDB" id="127071at2759"/>
<organism evidence="2 3">
    <name type="scientific">Phytophthora fragariaefolia</name>
    <dbReference type="NCBI Taxonomy" id="1490495"/>
    <lineage>
        <taxon>Eukaryota</taxon>
        <taxon>Sar</taxon>
        <taxon>Stramenopiles</taxon>
        <taxon>Oomycota</taxon>
        <taxon>Peronosporomycetes</taxon>
        <taxon>Peronosporales</taxon>
        <taxon>Peronosporaceae</taxon>
        <taxon>Phytophthora</taxon>
    </lineage>
</organism>
<feature type="compositionally biased region" description="Polar residues" evidence="1">
    <location>
        <begin position="49"/>
        <end position="59"/>
    </location>
</feature>
<feature type="region of interest" description="Disordered" evidence="1">
    <location>
        <begin position="38"/>
        <end position="70"/>
    </location>
</feature>
<feature type="region of interest" description="Disordered" evidence="1">
    <location>
        <begin position="194"/>
        <end position="213"/>
    </location>
</feature>
<comment type="caution">
    <text evidence="2">The sequence shown here is derived from an EMBL/GenBank/DDBJ whole genome shotgun (WGS) entry which is preliminary data.</text>
</comment>
<keyword evidence="3" id="KW-1185">Reference proteome</keyword>
<proteinExistence type="predicted"/>